<dbReference type="STRING" id="9009.A0A226N8G7"/>
<evidence type="ECO:0000259" key="3">
    <source>
        <dbReference type="Pfam" id="PF01918"/>
    </source>
</evidence>
<gene>
    <name evidence="4" type="ORF">ASZ78_009907</name>
</gene>
<feature type="domain" description="DNA/RNA-binding protein Alba-like" evidence="3">
    <location>
        <begin position="174"/>
        <end position="234"/>
    </location>
</feature>
<sequence length="328" mass="36290">MAAEMAALQRLHWRLEELEQRMGVGASESSKVADELVKVQVALSNIAGKRERIKILFKKIEDVIKYLDPQYIDRMAVPDTMKLQFILAEEQALPSRVALLEQVKNLEPILDSASIQAVRIGTLGRLGGASDPGLTLTMLTRMVERSTMENYKKTKIVEKPCPLPFTDLPPDIIEMKVKDGSKIRNLMGYAIGKMELDSVRQILFTGSGKAVSKTITCVEIMKRRLKELHQITKVLFKQIEEIWEPIVPEAGLDALTVKRNIPAICVLLSKDALDPQEPGYQAPGSFDAFWIETLQAESQAQMKRKQGGGRGTGSTGKHPRAGGGPGES</sequence>
<evidence type="ECO:0000313" key="5">
    <source>
        <dbReference type="Proteomes" id="UP000198323"/>
    </source>
</evidence>
<evidence type="ECO:0000256" key="2">
    <source>
        <dbReference type="SAM" id="MobiDB-lite"/>
    </source>
</evidence>
<name>A0A226N8G7_CALSU</name>
<reference evidence="4 5" key="1">
    <citation type="submission" date="2016-07" db="EMBL/GenBank/DDBJ databases">
        <title>Disparate Historic Effective Population Sizes Predicted by Modern Levels of Genome Diversity for the Scaled Quail (Callipepla squamata) and the Northern Bobwhite (Colinus virginianus): Inferences from First and Second Generation Draft Genome Assemblies for Sympatric New World Quail.</title>
        <authorList>
            <person name="Oldeschulte D.L."/>
            <person name="Halley Y.A."/>
            <person name="Bhattarai E.K."/>
            <person name="Brashear W.A."/>
            <person name="Hill J."/>
            <person name="Metz R.P."/>
            <person name="Johnson C.D."/>
            <person name="Rollins D."/>
            <person name="Peterson M.J."/>
            <person name="Bickhart D.M."/>
            <person name="Decker J.E."/>
            <person name="Seabury C.M."/>
        </authorList>
    </citation>
    <scope>NUCLEOTIDE SEQUENCE [LARGE SCALE GENOMIC DNA]</scope>
    <source>
        <strain evidence="4 5">Texas</strain>
        <tissue evidence="4">Leg muscle</tissue>
    </source>
</reference>
<dbReference type="GO" id="GO:0005869">
    <property type="term" value="C:dynactin complex"/>
    <property type="evidence" value="ECO:0007669"/>
    <property type="project" value="InterPro"/>
</dbReference>
<dbReference type="Pfam" id="PF07426">
    <property type="entry name" value="Dynactin_p22"/>
    <property type="match status" value="1"/>
</dbReference>
<evidence type="ECO:0000313" key="4">
    <source>
        <dbReference type="EMBL" id="OXB63903.1"/>
    </source>
</evidence>
<dbReference type="InterPro" id="IPR036882">
    <property type="entry name" value="Alba-like_dom_sf"/>
</dbReference>
<comment type="caution">
    <text evidence="4">The sequence shown here is derived from an EMBL/GenBank/DDBJ whole genome shotgun (WGS) entry which is preliminary data.</text>
</comment>
<protein>
    <recommendedName>
        <fullName evidence="3">DNA/RNA-binding protein Alba-like domain-containing protein</fullName>
    </recommendedName>
</protein>
<dbReference type="GO" id="GO:0003676">
    <property type="term" value="F:nucleic acid binding"/>
    <property type="evidence" value="ECO:0007669"/>
    <property type="project" value="InterPro"/>
</dbReference>
<dbReference type="InterPro" id="IPR002775">
    <property type="entry name" value="DNA/RNA-bd_Alba-like"/>
</dbReference>
<feature type="region of interest" description="Disordered" evidence="2">
    <location>
        <begin position="299"/>
        <end position="328"/>
    </location>
</feature>
<dbReference type="OrthoDB" id="424402at2759"/>
<comment type="similarity">
    <text evidence="1">Belongs to the histone-like Alba family.</text>
</comment>
<dbReference type="Pfam" id="PF01918">
    <property type="entry name" value="Alba"/>
    <property type="match status" value="1"/>
</dbReference>
<dbReference type="EMBL" id="MCFN01000141">
    <property type="protein sequence ID" value="OXB63903.1"/>
    <property type="molecule type" value="Genomic_DNA"/>
</dbReference>
<dbReference type="Gene3D" id="3.30.110.20">
    <property type="entry name" value="Alba-like domain"/>
    <property type="match status" value="1"/>
</dbReference>
<accession>A0A226N8G7</accession>
<dbReference type="InterPro" id="IPR009991">
    <property type="entry name" value="DCTN3"/>
</dbReference>
<evidence type="ECO:0000256" key="1">
    <source>
        <dbReference type="ARBA" id="ARBA00008018"/>
    </source>
</evidence>
<dbReference type="AlphaFoldDB" id="A0A226N8G7"/>
<dbReference type="GO" id="GO:0061640">
    <property type="term" value="P:cytoskeleton-dependent cytokinesis"/>
    <property type="evidence" value="ECO:0007669"/>
    <property type="project" value="InterPro"/>
</dbReference>
<dbReference type="Proteomes" id="UP000198323">
    <property type="component" value="Unassembled WGS sequence"/>
</dbReference>
<organism evidence="4 5">
    <name type="scientific">Callipepla squamata</name>
    <name type="common">Scaled quail</name>
    <dbReference type="NCBI Taxonomy" id="9009"/>
    <lineage>
        <taxon>Eukaryota</taxon>
        <taxon>Metazoa</taxon>
        <taxon>Chordata</taxon>
        <taxon>Craniata</taxon>
        <taxon>Vertebrata</taxon>
        <taxon>Euteleostomi</taxon>
        <taxon>Archelosauria</taxon>
        <taxon>Archosauria</taxon>
        <taxon>Dinosauria</taxon>
        <taxon>Saurischia</taxon>
        <taxon>Theropoda</taxon>
        <taxon>Coelurosauria</taxon>
        <taxon>Aves</taxon>
        <taxon>Neognathae</taxon>
        <taxon>Galloanserae</taxon>
        <taxon>Galliformes</taxon>
        <taxon>Odontophoridae</taxon>
        <taxon>Callipepla</taxon>
    </lineage>
</organism>
<proteinExistence type="inferred from homology"/>
<dbReference type="PANTHER" id="PTHR28360">
    <property type="entry name" value="DYNACTIN SUBUNIT 3"/>
    <property type="match status" value="1"/>
</dbReference>
<keyword evidence="5" id="KW-1185">Reference proteome</keyword>
<dbReference type="SUPFAM" id="SSF82704">
    <property type="entry name" value="AlbA-like"/>
    <property type="match status" value="1"/>
</dbReference>
<dbReference type="PANTHER" id="PTHR28360:SF1">
    <property type="entry name" value="DYNACTIN SUBUNIT 3"/>
    <property type="match status" value="1"/>
</dbReference>